<dbReference type="PANTHER" id="PTHR39338:SF7">
    <property type="entry name" value="BLL6692 PROTEIN"/>
    <property type="match status" value="1"/>
</dbReference>
<evidence type="ECO:0000313" key="2">
    <source>
        <dbReference type="EMBL" id="MCG2612726.1"/>
    </source>
</evidence>
<dbReference type="RefSeq" id="WP_237867955.1">
    <property type="nucleotide sequence ID" value="NZ_JAKLTR010000001.1"/>
</dbReference>
<keyword evidence="3" id="KW-1185">Reference proteome</keyword>
<reference evidence="2" key="1">
    <citation type="submission" date="2022-01" db="EMBL/GenBank/DDBJ databases">
        <authorList>
            <person name="Jo J.-H."/>
            <person name="Im W.-T."/>
        </authorList>
    </citation>
    <scope>NUCLEOTIDE SEQUENCE</scope>
    <source>
        <strain evidence="2">NA20</strain>
    </source>
</reference>
<dbReference type="Proteomes" id="UP001165367">
    <property type="component" value="Unassembled WGS sequence"/>
</dbReference>
<evidence type="ECO:0000256" key="1">
    <source>
        <dbReference type="SAM" id="MobiDB-lite"/>
    </source>
</evidence>
<accession>A0ABS9KK79</accession>
<feature type="region of interest" description="Disordered" evidence="1">
    <location>
        <begin position="92"/>
        <end position="163"/>
    </location>
</feature>
<name>A0ABS9KK79_9BACT</name>
<comment type="caution">
    <text evidence="2">The sequence shown here is derived from an EMBL/GenBank/DDBJ whole genome shotgun (WGS) entry which is preliminary data.</text>
</comment>
<protein>
    <recommendedName>
        <fullName evidence="4">VWA domain-containing protein</fullName>
    </recommendedName>
</protein>
<dbReference type="EMBL" id="JAKLTR010000001">
    <property type="protein sequence ID" value="MCG2612726.1"/>
    <property type="molecule type" value="Genomic_DNA"/>
</dbReference>
<sequence>MIRHHLPFWSFFEEIETTLSYERWIDKYRLFVDALLSHHIGYDKDWKQFTQFCKILYLQDHRDEEVFDRILAGAIKKEKEWLASILQEVSFDDTGDKNEPQPDGDKASPEEKDKQGKEEKPKKDAAAGQTEKEQKTQEVATESKVENKTMYYHPPELAGSKPESEQSKAFSFLQTDEYFAISRRQMVKAWQFLRLKDKGRKQEDIDLVATVEQIAKDGIFLEPKYRYGKTNREDTIIIFADYRGSMTPFHELTNRLISTAKGEGGHPRACVFYFKNYPVGYVYEKNNLSQPIKLRQALIKTNRNFTLAIVISDAGAARGNKEGTELPSTMTGEFIRQLRDTCAHTIWLNPMPVHRWSGTAAEKIRKDVFLMAPIMEQGQQDLQDTLRTVLKQHIKPVRQ</sequence>
<evidence type="ECO:0000313" key="3">
    <source>
        <dbReference type="Proteomes" id="UP001165367"/>
    </source>
</evidence>
<organism evidence="2 3">
    <name type="scientific">Terrimonas ginsenosidimutans</name>
    <dbReference type="NCBI Taxonomy" id="2908004"/>
    <lineage>
        <taxon>Bacteria</taxon>
        <taxon>Pseudomonadati</taxon>
        <taxon>Bacteroidota</taxon>
        <taxon>Chitinophagia</taxon>
        <taxon>Chitinophagales</taxon>
        <taxon>Chitinophagaceae</taxon>
        <taxon>Terrimonas</taxon>
    </lineage>
</organism>
<proteinExistence type="predicted"/>
<feature type="compositionally biased region" description="Basic and acidic residues" evidence="1">
    <location>
        <begin position="94"/>
        <end position="147"/>
    </location>
</feature>
<evidence type="ECO:0008006" key="4">
    <source>
        <dbReference type="Google" id="ProtNLM"/>
    </source>
</evidence>
<dbReference type="PANTHER" id="PTHR39338">
    <property type="entry name" value="BLL5662 PROTEIN-RELATED"/>
    <property type="match status" value="1"/>
</dbReference>
<gene>
    <name evidence="2" type="ORF">LZZ85_00480</name>
</gene>